<name>A0A2P2P5V3_RHIMU</name>
<reference evidence="1" key="1">
    <citation type="submission" date="2018-02" db="EMBL/GenBank/DDBJ databases">
        <title>Rhizophora mucronata_Transcriptome.</title>
        <authorList>
            <person name="Meera S.P."/>
            <person name="Sreeshan A."/>
            <person name="Augustine A."/>
        </authorList>
    </citation>
    <scope>NUCLEOTIDE SEQUENCE</scope>
    <source>
        <tissue evidence="1">Leaf</tissue>
    </source>
</reference>
<dbReference type="AlphaFoldDB" id="A0A2P2P5V3"/>
<evidence type="ECO:0000313" key="1">
    <source>
        <dbReference type="EMBL" id="MBX50001.1"/>
    </source>
</evidence>
<protein>
    <submittedName>
        <fullName evidence="1">Uncharacterized protein</fullName>
    </submittedName>
</protein>
<dbReference type="EMBL" id="GGEC01069517">
    <property type="protein sequence ID" value="MBX50001.1"/>
    <property type="molecule type" value="Transcribed_RNA"/>
</dbReference>
<proteinExistence type="predicted"/>
<organism evidence="1">
    <name type="scientific">Rhizophora mucronata</name>
    <name type="common">Asiatic mangrove</name>
    <dbReference type="NCBI Taxonomy" id="61149"/>
    <lineage>
        <taxon>Eukaryota</taxon>
        <taxon>Viridiplantae</taxon>
        <taxon>Streptophyta</taxon>
        <taxon>Embryophyta</taxon>
        <taxon>Tracheophyta</taxon>
        <taxon>Spermatophyta</taxon>
        <taxon>Magnoliopsida</taxon>
        <taxon>eudicotyledons</taxon>
        <taxon>Gunneridae</taxon>
        <taxon>Pentapetalae</taxon>
        <taxon>rosids</taxon>
        <taxon>fabids</taxon>
        <taxon>Malpighiales</taxon>
        <taxon>Rhizophoraceae</taxon>
        <taxon>Rhizophora</taxon>
    </lineage>
</organism>
<sequence length="47" mass="5708">MRTNKLMNATGIHHYQTPRSYQYKYSQSPKQQLAETISIIRKRNIRR</sequence>
<accession>A0A2P2P5V3</accession>